<keyword evidence="6 7" id="KW-0472">Membrane</keyword>
<protein>
    <submittedName>
        <fullName evidence="8">Vesicular-fusion protein S17</fullName>
    </submittedName>
</protein>
<dbReference type="PANTHER" id="PTHR13768:SF8">
    <property type="entry name" value="ALPHA-SOLUBLE NSF ATTACHMENT PROTEIN"/>
    <property type="match status" value="1"/>
</dbReference>
<dbReference type="InterPro" id="IPR011990">
    <property type="entry name" value="TPR-like_helical_dom_sf"/>
</dbReference>
<dbReference type="FunFam" id="1.25.40.10:FF:000049">
    <property type="entry name" value="Alpha-soluble NSF attachment protein-like"/>
    <property type="match status" value="1"/>
</dbReference>
<comment type="function">
    <text evidence="7">Required for vesicular transport between the endoplasmic reticulum and the Golgi apparatus.</text>
</comment>
<keyword evidence="4 7" id="KW-0931">ER-Golgi transport</keyword>
<dbReference type="PRINTS" id="PR00448">
    <property type="entry name" value="NSFATTACHMNT"/>
</dbReference>
<dbReference type="GO" id="GO:0019905">
    <property type="term" value="F:syntaxin binding"/>
    <property type="evidence" value="ECO:0007669"/>
    <property type="project" value="TreeGrafter"/>
</dbReference>
<evidence type="ECO:0000256" key="4">
    <source>
        <dbReference type="ARBA" id="ARBA00022892"/>
    </source>
</evidence>
<dbReference type="AlphaFoldDB" id="A0AAV5A6F9"/>
<comment type="caution">
    <text evidence="8">The sequence shown here is derived from an EMBL/GenBank/DDBJ whole genome shotgun (WGS) entry which is preliminary data.</text>
</comment>
<evidence type="ECO:0000256" key="5">
    <source>
        <dbReference type="ARBA" id="ARBA00022927"/>
    </source>
</evidence>
<dbReference type="CDD" id="cd15832">
    <property type="entry name" value="SNAP"/>
    <property type="match status" value="1"/>
</dbReference>
<comment type="subcellular location">
    <subcellularLocation>
        <location evidence="1 7">Membrane</location>
        <topology evidence="1 7">Peripheral membrane protein</topology>
    </subcellularLocation>
</comment>
<dbReference type="GO" id="GO:0035494">
    <property type="term" value="P:SNARE complex disassembly"/>
    <property type="evidence" value="ECO:0007669"/>
    <property type="project" value="TreeGrafter"/>
</dbReference>
<keyword evidence="3 7" id="KW-0813">Transport</keyword>
<gene>
    <name evidence="8" type="primary">SEC17</name>
    <name evidence="8" type="ORF">Clacol_003032</name>
</gene>
<reference evidence="8" key="1">
    <citation type="submission" date="2021-10" db="EMBL/GenBank/DDBJ databases">
        <title>De novo Genome Assembly of Clathrus columnatus (Basidiomycota, Fungi) Using Illumina and Nanopore Sequence Data.</title>
        <authorList>
            <person name="Ogiso-Tanaka E."/>
            <person name="Itagaki H."/>
            <person name="Hosoya T."/>
            <person name="Hosaka K."/>
        </authorList>
    </citation>
    <scope>NUCLEOTIDE SEQUENCE</scope>
    <source>
        <strain evidence="8">MO-923</strain>
    </source>
</reference>
<evidence type="ECO:0000313" key="8">
    <source>
        <dbReference type="EMBL" id="GJJ08813.1"/>
    </source>
</evidence>
<keyword evidence="9" id="KW-1185">Reference proteome</keyword>
<dbReference type="GO" id="GO:0005774">
    <property type="term" value="C:vacuolar membrane"/>
    <property type="evidence" value="ECO:0007669"/>
    <property type="project" value="TreeGrafter"/>
</dbReference>
<proteinExistence type="inferred from homology"/>
<organism evidence="8 9">
    <name type="scientific">Clathrus columnatus</name>
    <dbReference type="NCBI Taxonomy" id="1419009"/>
    <lineage>
        <taxon>Eukaryota</taxon>
        <taxon>Fungi</taxon>
        <taxon>Dikarya</taxon>
        <taxon>Basidiomycota</taxon>
        <taxon>Agaricomycotina</taxon>
        <taxon>Agaricomycetes</taxon>
        <taxon>Phallomycetidae</taxon>
        <taxon>Phallales</taxon>
        <taxon>Clathraceae</taxon>
        <taxon>Clathrus</taxon>
    </lineage>
</organism>
<evidence type="ECO:0000256" key="6">
    <source>
        <dbReference type="ARBA" id="ARBA00023136"/>
    </source>
</evidence>
<evidence type="ECO:0000256" key="7">
    <source>
        <dbReference type="RuleBase" id="RU367013"/>
    </source>
</evidence>
<keyword evidence="5 7" id="KW-0653">Protein transport</keyword>
<evidence type="ECO:0000256" key="1">
    <source>
        <dbReference type="ARBA" id="ARBA00004170"/>
    </source>
</evidence>
<dbReference type="PANTHER" id="PTHR13768">
    <property type="entry name" value="SOLUBLE NSF ATTACHMENT PROTEIN SNAP"/>
    <property type="match status" value="1"/>
</dbReference>
<comment type="similarity">
    <text evidence="2 7">Belongs to the SNAP family.</text>
</comment>
<dbReference type="SUPFAM" id="SSF48452">
    <property type="entry name" value="TPR-like"/>
    <property type="match status" value="1"/>
</dbReference>
<dbReference type="GO" id="GO:0031201">
    <property type="term" value="C:SNARE complex"/>
    <property type="evidence" value="ECO:0007669"/>
    <property type="project" value="TreeGrafter"/>
</dbReference>
<dbReference type="Proteomes" id="UP001050691">
    <property type="component" value="Unassembled WGS sequence"/>
</dbReference>
<dbReference type="Pfam" id="PF14938">
    <property type="entry name" value="SNAP"/>
    <property type="match status" value="1"/>
</dbReference>
<evidence type="ECO:0000256" key="2">
    <source>
        <dbReference type="ARBA" id="ARBA00010050"/>
    </source>
</evidence>
<dbReference type="InterPro" id="IPR000744">
    <property type="entry name" value="NSF_attach"/>
</dbReference>
<dbReference type="Gene3D" id="1.25.40.10">
    <property type="entry name" value="Tetratricopeptide repeat domain"/>
    <property type="match status" value="1"/>
</dbReference>
<sequence length="294" mass="32650">MAPKSVGDDLLNKANKKFESALGGGSWFGFGSSSGKFEEAGDIFQQAANQYKIDKNFKSAGDCFSKEAECRERSGENNDAANAWWNAAKAYKQGFPDLAIQALQQTVTYLTKAGRFRQAADREKEIGQIHLQEGHDISKACQSFERAAEWYAQEDAHATANGCYKDAADLHAELDEFQAAIANYERVANYSLTSALTKYSVKEYWLRAGLCAIAMRDTVTARRNMARYGTQDVTFSSTREAKFVNSLLDAVESGDVEAYTACVVEFDSVVKLDNWKTAILLKIKRTIDEEEPLT</sequence>
<dbReference type="GO" id="GO:0005483">
    <property type="term" value="F:soluble NSF attachment protein activity"/>
    <property type="evidence" value="ECO:0007669"/>
    <property type="project" value="TreeGrafter"/>
</dbReference>
<evidence type="ECO:0000313" key="9">
    <source>
        <dbReference type="Proteomes" id="UP001050691"/>
    </source>
</evidence>
<dbReference type="EMBL" id="BPWL01000003">
    <property type="protein sequence ID" value="GJJ08813.1"/>
    <property type="molecule type" value="Genomic_DNA"/>
</dbReference>
<accession>A0AAV5A6F9</accession>
<name>A0AAV5A6F9_9AGAM</name>
<dbReference type="GO" id="GO:0006886">
    <property type="term" value="P:intracellular protein transport"/>
    <property type="evidence" value="ECO:0007669"/>
    <property type="project" value="UniProtKB-UniRule"/>
</dbReference>
<evidence type="ECO:0000256" key="3">
    <source>
        <dbReference type="ARBA" id="ARBA00022448"/>
    </source>
</evidence>